<sequence>MEQQQHWAHQKTTDWTKPPAGGSTVVFPVAGGGGGGGGGNGNDIPFVHELPPWFTPMTTMQSLPTPGGSAPPKSLRSTIAGSGSSTLSPADKTGDWVRSQENTPKHTHRNGAADDGWGHGTSERNGSLLNQYGRPGAQAAPFGGAGPSSLSSSSTTLHQPPSGTGAHTRSASYGGAADGRNYSLSSVGSVSGSGSGAGLRRPSSPMPHAGGSHSRSNSSAHALSPKSSQKYGTVAGLSNVVGSITLRGDPSLSRAADPSHTPGQNGFHPTSDALARSNTSILGPSLSSRRSAGHVGPGAPITVQTSSAGSNGRRTPHIDGLPGGAERGDAFGFSGYGNPRPESRNALPIPNPSIDPRRGASNAADPGGPVIPRSHRTSELSYVDPDPSVFPISAPSMSRRRSRRDSGASRHSTSSATSTVRRSRGVPLPSSTYRDTSNYDSHAYPIPPPQSRSRSPASSVASTAARGRRVALPASTAGDSTRERRAYPGTPFQRPSPTLEDDEDEDNGFPGGFREDVADHDHALKRSTSRISVSSNKSHKHYDRNEFLDPAFLAIDTNMFLSNGGSGGPSRFSGAYN</sequence>
<protein>
    <submittedName>
        <fullName evidence="2">Uncharacterized protein</fullName>
    </submittedName>
</protein>
<gene>
    <name evidence="2" type="ORF">BD410DRAFT_389779</name>
</gene>
<feature type="compositionally biased region" description="Low complexity" evidence="1">
    <location>
        <begin position="409"/>
        <end position="420"/>
    </location>
</feature>
<feature type="compositionally biased region" description="Gly residues" evidence="1">
    <location>
        <begin position="30"/>
        <end position="41"/>
    </location>
</feature>
<dbReference type="VEuPathDB" id="FungiDB:BD410DRAFT_389779"/>
<feature type="compositionally biased region" description="Polar residues" evidence="1">
    <location>
        <begin position="276"/>
        <end position="290"/>
    </location>
</feature>
<accession>A0A4Y7PYF8</accession>
<feature type="compositionally biased region" description="Polar residues" evidence="1">
    <location>
        <begin position="75"/>
        <end position="88"/>
    </location>
</feature>
<name>A0A4Y7PYF8_9AGAM</name>
<feature type="compositionally biased region" description="Polar residues" evidence="1">
    <location>
        <begin position="429"/>
        <end position="440"/>
    </location>
</feature>
<evidence type="ECO:0000313" key="2">
    <source>
        <dbReference type="EMBL" id="TDL20048.1"/>
    </source>
</evidence>
<feature type="region of interest" description="Disordered" evidence="1">
    <location>
        <begin position="244"/>
        <end position="543"/>
    </location>
</feature>
<proteinExistence type="predicted"/>
<feature type="compositionally biased region" description="Low complexity" evidence="1">
    <location>
        <begin position="135"/>
        <end position="162"/>
    </location>
</feature>
<organism evidence="2 3">
    <name type="scientific">Rickenella mellea</name>
    <dbReference type="NCBI Taxonomy" id="50990"/>
    <lineage>
        <taxon>Eukaryota</taxon>
        <taxon>Fungi</taxon>
        <taxon>Dikarya</taxon>
        <taxon>Basidiomycota</taxon>
        <taxon>Agaricomycotina</taxon>
        <taxon>Agaricomycetes</taxon>
        <taxon>Hymenochaetales</taxon>
        <taxon>Rickenellaceae</taxon>
        <taxon>Rickenella</taxon>
    </lineage>
</organism>
<feature type="compositionally biased region" description="Polar residues" evidence="1">
    <location>
        <begin position="302"/>
        <end position="313"/>
    </location>
</feature>
<evidence type="ECO:0000256" key="1">
    <source>
        <dbReference type="SAM" id="MobiDB-lite"/>
    </source>
</evidence>
<dbReference type="AlphaFoldDB" id="A0A4Y7PYF8"/>
<feature type="compositionally biased region" description="Polar residues" evidence="1">
    <location>
        <begin position="213"/>
        <end position="230"/>
    </location>
</feature>
<feature type="compositionally biased region" description="Low complexity" evidence="1">
    <location>
        <begin position="451"/>
        <end position="465"/>
    </location>
</feature>
<dbReference type="Proteomes" id="UP000294933">
    <property type="component" value="Unassembled WGS sequence"/>
</dbReference>
<evidence type="ECO:0000313" key="3">
    <source>
        <dbReference type="Proteomes" id="UP000294933"/>
    </source>
</evidence>
<dbReference type="EMBL" id="ML170191">
    <property type="protein sequence ID" value="TDL20048.1"/>
    <property type="molecule type" value="Genomic_DNA"/>
</dbReference>
<reference evidence="2 3" key="1">
    <citation type="submission" date="2018-06" db="EMBL/GenBank/DDBJ databases">
        <title>A transcriptomic atlas of mushroom development highlights an independent origin of complex multicellularity.</title>
        <authorList>
            <consortium name="DOE Joint Genome Institute"/>
            <person name="Krizsan K."/>
            <person name="Almasi E."/>
            <person name="Merenyi Z."/>
            <person name="Sahu N."/>
            <person name="Viragh M."/>
            <person name="Koszo T."/>
            <person name="Mondo S."/>
            <person name="Kiss B."/>
            <person name="Balint B."/>
            <person name="Kues U."/>
            <person name="Barry K."/>
            <person name="Hegedus J.C."/>
            <person name="Henrissat B."/>
            <person name="Johnson J."/>
            <person name="Lipzen A."/>
            <person name="Ohm R."/>
            <person name="Nagy I."/>
            <person name="Pangilinan J."/>
            <person name="Yan J."/>
            <person name="Xiong Y."/>
            <person name="Grigoriev I.V."/>
            <person name="Hibbett D.S."/>
            <person name="Nagy L.G."/>
        </authorList>
    </citation>
    <scope>NUCLEOTIDE SEQUENCE [LARGE SCALE GENOMIC DNA]</scope>
    <source>
        <strain evidence="2 3">SZMC22713</strain>
    </source>
</reference>
<keyword evidence="3" id="KW-1185">Reference proteome</keyword>
<feature type="compositionally biased region" description="Basic and acidic residues" evidence="1">
    <location>
        <begin position="513"/>
        <end position="524"/>
    </location>
</feature>
<feature type="region of interest" description="Disordered" evidence="1">
    <location>
        <begin position="1"/>
        <end position="230"/>
    </location>
</feature>